<dbReference type="Proteomes" id="UP000479710">
    <property type="component" value="Unassembled WGS sequence"/>
</dbReference>
<dbReference type="EMBL" id="SPHZ02000005">
    <property type="protein sequence ID" value="KAF0920169.1"/>
    <property type="molecule type" value="Genomic_DNA"/>
</dbReference>
<feature type="region of interest" description="Disordered" evidence="1">
    <location>
        <begin position="1"/>
        <end position="75"/>
    </location>
</feature>
<evidence type="ECO:0000256" key="1">
    <source>
        <dbReference type="SAM" id="MobiDB-lite"/>
    </source>
</evidence>
<feature type="compositionally biased region" description="Polar residues" evidence="1">
    <location>
        <begin position="26"/>
        <end position="36"/>
    </location>
</feature>
<comment type="caution">
    <text evidence="2">The sequence shown here is derived from an EMBL/GenBank/DDBJ whole genome shotgun (WGS) entry which is preliminary data.</text>
</comment>
<dbReference type="AlphaFoldDB" id="A0A6G1E5W9"/>
<gene>
    <name evidence="2" type="ORF">E2562_033470</name>
</gene>
<accession>A0A6G1E5W9</accession>
<evidence type="ECO:0000313" key="2">
    <source>
        <dbReference type="EMBL" id="KAF0920169.1"/>
    </source>
</evidence>
<reference evidence="2 3" key="1">
    <citation type="submission" date="2019-11" db="EMBL/GenBank/DDBJ databases">
        <title>Whole genome sequence of Oryza granulata.</title>
        <authorList>
            <person name="Li W."/>
        </authorList>
    </citation>
    <scope>NUCLEOTIDE SEQUENCE [LARGE SCALE GENOMIC DNA]</scope>
    <source>
        <strain evidence="3">cv. Menghai</strain>
        <tissue evidence="2">Leaf</tissue>
    </source>
</reference>
<keyword evidence="3" id="KW-1185">Reference proteome</keyword>
<feature type="compositionally biased region" description="Low complexity" evidence="1">
    <location>
        <begin position="37"/>
        <end position="60"/>
    </location>
</feature>
<evidence type="ECO:0000313" key="3">
    <source>
        <dbReference type="Proteomes" id="UP000479710"/>
    </source>
</evidence>
<proteinExistence type="predicted"/>
<sequence>MKAPGLAAGAGVAGGSDEPALVSASKRPSPSSIARYSTTKSVPASMSSSSSFQLQDAGSSKTASLDTMARRVAGS</sequence>
<organism evidence="2 3">
    <name type="scientific">Oryza meyeriana var. granulata</name>
    <dbReference type="NCBI Taxonomy" id="110450"/>
    <lineage>
        <taxon>Eukaryota</taxon>
        <taxon>Viridiplantae</taxon>
        <taxon>Streptophyta</taxon>
        <taxon>Embryophyta</taxon>
        <taxon>Tracheophyta</taxon>
        <taxon>Spermatophyta</taxon>
        <taxon>Magnoliopsida</taxon>
        <taxon>Liliopsida</taxon>
        <taxon>Poales</taxon>
        <taxon>Poaceae</taxon>
        <taxon>BOP clade</taxon>
        <taxon>Oryzoideae</taxon>
        <taxon>Oryzeae</taxon>
        <taxon>Oryzinae</taxon>
        <taxon>Oryza</taxon>
        <taxon>Oryza meyeriana</taxon>
    </lineage>
</organism>
<protein>
    <submittedName>
        <fullName evidence="2">Uncharacterized protein</fullName>
    </submittedName>
</protein>
<name>A0A6G1E5W9_9ORYZ</name>
<feature type="compositionally biased region" description="Low complexity" evidence="1">
    <location>
        <begin position="1"/>
        <end position="10"/>
    </location>
</feature>